<evidence type="ECO:0000256" key="7">
    <source>
        <dbReference type="ARBA" id="ARBA00022840"/>
    </source>
</evidence>
<dbReference type="InterPro" id="IPR055164">
    <property type="entry name" value="EDR1/CTR1/ARMC3-like_pept-like"/>
</dbReference>
<reference evidence="12" key="1">
    <citation type="journal article" date="2011" name="Plant Physiol.">
        <title>Comprehensive sequence analysis of 24,783 barley full-length cDNAs derived from 12 clone libraries.</title>
        <authorList>
            <person name="Matsumoto T."/>
            <person name="Tanaka T."/>
            <person name="Sakai H."/>
            <person name="Amano N."/>
            <person name="Kanamori H."/>
            <person name="Kurita K."/>
            <person name="Kikuta A."/>
            <person name="Kamiya K."/>
            <person name="Yamamoto M."/>
            <person name="Ikawa H."/>
            <person name="Fujii N."/>
            <person name="Hori K."/>
            <person name="Itoh T."/>
            <person name="Sato K."/>
        </authorList>
    </citation>
    <scope>NUCLEOTIDE SEQUENCE</scope>
    <source>
        <tissue evidence="12">Shoot and root</tissue>
    </source>
</reference>
<evidence type="ECO:0000256" key="3">
    <source>
        <dbReference type="ARBA" id="ARBA00022527"/>
    </source>
</evidence>
<evidence type="ECO:0000256" key="4">
    <source>
        <dbReference type="ARBA" id="ARBA00022679"/>
    </source>
</evidence>
<dbReference type="PROSITE" id="PS50011">
    <property type="entry name" value="PROTEIN_KINASE_DOM"/>
    <property type="match status" value="1"/>
</dbReference>
<evidence type="ECO:0000256" key="9">
    <source>
        <dbReference type="ARBA" id="ARBA00048679"/>
    </source>
</evidence>
<keyword evidence="3" id="KW-0723">Serine/threonine-protein kinase</keyword>
<keyword evidence="4" id="KW-0808">Transferase</keyword>
<dbReference type="GO" id="GO:0005524">
    <property type="term" value="F:ATP binding"/>
    <property type="evidence" value="ECO:0007669"/>
    <property type="project" value="UniProtKB-UniRule"/>
</dbReference>
<dbReference type="PRINTS" id="PR00109">
    <property type="entry name" value="TYRKINASE"/>
</dbReference>
<dbReference type="EC" id="2.7.11.1" evidence="2"/>
<dbReference type="GO" id="GO:0010182">
    <property type="term" value="P:sugar mediated signaling pathway"/>
    <property type="evidence" value="ECO:0007669"/>
    <property type="project" value="UniProtKB-ARBA"/>
</dbReference>
<dbReference type="GO" id="GO:0006950">
    <property type="term" value="P:response to stress"/>
    <property type="evidence" value="ECO:0007669"/>
    <property type="project" value="UniProtKB-ARBA"/>
</dbReference>
<comment type="similarity">
    <text evidence="1">Belongs to the protein kinase superfamily. TKL Ser/Thr protein kinase family. RAF subfamily.</text>
</comment>
<dbReference type="SUPFAM" id="SSF56112">
    <property type="entry name" value="Protein kinase-like (PK-like)"/>
    <property type="match status" value="1"/>
</dbReference>
<dbReference type="Pfam" id="PF07714">
    <property type="entry name" value="PK_Tyr_Ser-Thr"/>
    <property type="match status" value="1"/>
</dbReference>
<evidence type="ECO:0000256" key="2">
    <source>
        <dbReference type="ARBA" id="ARBA00012513"/>
    </source>
</evidence>
<evidence type="ECO:0000313" key="12">
    <source>
        <dbReference type="EMBL" id="BAJ94826.1"/>
    </source>
</evidence>
<evidence type="ECO:0000256" key="5">
    <source>
        <dbReference type="ARBA" id="ARBA00022741"/>
    </source>
</evidence>
<keyword evidence="7 10" id="KW-0067">ATP-binding</keyword>
<feature type="binding site" evidence="10">
    <location>
        <position position="555"/>
    </location>
    <ligand>
        <name>ATP</name>
        <dbReference type="ChEBI" id="CHEBI:30616"/>
    </ligand>
</feature>
<dbReference type="InterPro" id="IPR011009">
    <property type="entry name" value="Kinase-like_dom_sf"/>
</dbReference>
<evidence type="ECO:0000259" key="11">
    <source>
        <dbReference type="PROSITE" id="PS50011"/>
    </source>
</evidence>
<dbReference type="FunFam" id="1.10.510.10:FF:000193">
    <property type="entry name" value="Serine/threonine-protein kinase CTR1"/>
    <property type="match status" value="1"/>
</dbReference>
<organism evidence="12">
    <name type="scientific">Hordeum vulgare subsp. vulgare</name>
    <name type="common">Domesticated barley</name>
    <dbReference type="NCBI Taxonomy" id="112509"/>
    <lineage>
        <taxon>Eukaryota</taxon>
        <taxon>Viridiplantae</taxon>
        <taxon>Streptophyta</taxon>
        <taxon>Embryophyta</taxon>
        <taxon>Tracheophyta</taxon>
        <taxon>Spermatophyta</taxon>
        <taxon>Magnoliopsida</taxon>
        <taxon>Liliopsida</taxon>
        <taxon>Poales</taxon>
        <taxon>Poaceae</taxon>
        <taxon>BOP clade</taxon>
        <taxon>Pooideae</taxon>
        <taxon>Triticodae</taxon>
        <taxon>Triticeae</taxon>
        <taxon>Hordeinae</taxon>
        <taxon>Hordeum</taxon>
    </lineage>
</organism>
<evidence type="ECO:0000256" key="8">
    <source>
        <dbReference type="ARBA" id="ARBA00047899"/>
    </source>
</evidence>
<accession>F2DIA5</accession>
<dbReference type="InterPro" id="IPR000719">
    <property type="entry name" value="Prot_kinase_dom"/>
</dbReference>
<dbReference type="InterPro" id="IPR008271">
    <property type="entry name" value="Ser/Thr_kinase_AS"/>
</dbReference>
<keyword evidence="6" id="KW-0418">Kinase</keyword>
<dbReference type="InterPro" id="IPR001245">
    <property type="entry name" value="Ser-Thr/Tyr_kinase_cat_dom"/>
</dbReference>
<dbReference type="Gene3D" id="3.30.200.20">
    <property type="entry name" value="Phosphorylase Kinase, domain 1"/>
    <property type="match status" value="1"/>
</dbReference>
<comment type="catalytic activity">
    <reaction evidence="8">
        <text>L-threonyl-[protein] + ATP = O-phospho-L-threonyl-[protein] + ADP + H(+)</text>
        <dbReference type="Rhea" id="RHEA:46608"/>
        <dbReference type="Rhea" id="RHEA-COMP:11060"/>
        <dbReference type="Rhea" id="RHEA-COMP:11605"/>
        <dbReference type="ChEBI" id="CHEBI:15378"/>
        <dbReference type="ChEBI" id="CHEBI:30013"/>
        <dbReference type="ChEBI" id="CHEBI:30616"/>
        <dbReference type="ChEBI" id="CHEBI:61977"/>
        <dbReference type="ChEBI" id="CHEBI:456216"/>
        <dbReference type="EC" id="2.7.11.1"/>
    </reaction>
</comment>
<dbReference type="FunFam" id="3.30.200.20:FF:000060">
    <property type="entry name" value="Serine/threonine-protein kinase isoform 1"/>
    <property type="match status" value="1"/>
</dbReference>
<dbReference type="EMBL" id="AK363623">
    <property type="protein sequence ID" value="BAJ94826.1"/>
    <property type="molecule type" value="mRNA"/>
</dbReference>
<dbReference type="PANTHER" id="PTHR44329">
    <property type="entry name" value="SERINE/THREONINE-PROTEIN KINASE TNNI3K-RELATED"/>
    <property type="match status" value="1"/>
</dbReference>
<feature type="domain" description="Protein kinase" evidence="11">
    <location>
        <begin position="527"/>
        <end position="786"/>
    </location>
</feature>
<proteinExistence type="evidence at transcript level"/>
<dbReference type="AlphaFoldDB" id="F2DIA5"/>
<dbReference type="Gene3D" id="1.10.510.10">
    <property type="entry name" value="Transferase(Phosphotransferase) domain 1"/>
    <property type="match status" value="1"/>
</dbReference>
<dbReference type="SMART" id="SM00220">
    <property type="entry name" value="S_TKc"/>
    <property type="match status" value="1"/>
</dbReference>
<sequence length="791" mass="86397">MGVETTMTRLEEEYHVRLALAISASDPAGLVDPDSVQMRAAERISLGGPAAAPGDRTTMEALSARYWNHNVVNYDEKLSDGFYDVCGAPMDPGFQVKFPSLSSLRAIPVGRDVAYVAILVNRERDPTLKRLEGTAIAIAAQSRAERGGIASAELVQKIASLVVDAMGGVVEDADAMNREWSTKSRQLCAGQNSIALPLGSLGIGLSRHRSLLFKVLADRVNLPCKLVKGICYTGTDEGAINFVKIDFDSAEYIVDLMGAPGTLIPSEISVSQFQDSNNSQLSSDAIEESVAELCIALEQVSGVYESKSDMGGSSSDRNSVLALRTPHLEDTCHTENPLKQHIISDEGQFDEFNIKGSVSQQDKVNDTSKYLVPGVVDPQFAQNLHDLLLEGGALLPSGLLSCQNSHNSGNTTEMGKNSSPEVKEIPGWMLVAQTGQNSPECSVAEDSLPKIALPPREDVQYPVENTEATIRSLDTISTEGERVAEDSLANMSGSSSANLDKLSCSSTKTISSVMDDVAEYEISWEDLHIGERIGLGSYGEVYHADWNGTEVAVKKFLDQDLSGVALEQFKCEVRIMSRLRHPNVVLFLGYVTQPPNLSILTEYLPRGSLYRLLHRPNSKVDETRRLKMALDVAKGMNYLHTSHPTIVHRDLKSPNLLVDKNWVVKVSDFGMSRLKHNTFLSSKSTAGTPEWMAPEVLRNEPANEMCDVYSFGVILWELATLCVPWSGLNPMQVVGAVGFQNKRLDIPKEVDPLVASIISSCWDNDPSKRPSFSQLLSPLKKLQRLLVTESL</sequence>
<dbReference type="InterPro" id="IPR051681">
    <property type="entry name" value="Ser/Thr_Kinases-Pseudokinases"/>
</dbReference>
<evidence type="ECO:0000256" key="6">
    <source>
        <dbReference type="ARBA" id="ARBA00022777"/>
    </source>
</evidence>
<dbReference type="CDD" id="cd13999">
    <property type="entry name" value="STKc_MAP3K-like"/>
    <property type="match status" value="1"/>
</dbReference>
<evidence type="ECO:0000256" key="10">
    <source>
        <dbReference type="PROSITE-ProRule" id="PRU10141"/>
    </source>
</evidence>
<dbReference type="Pfam" id="PF14381">
    <property type="entry name" value="EDR1_CTR1_ARMC3_pept"/>
    <property type="match status" value="1"/>
</dbReference>
<name>F2DIA5_HORVV</name>
<dbReference type="PANTHER" id="PTHR44329:SF302">
    <property type="entry name" value="SERINE_THREONINE-PROTEIN KINASE SIS8-RELATED"/>
    <property type="match status" value="1"/>
</dbReference>
<keyword evidence="5 10" id="KW-0547">Nucleotide-binding</keyword>
<dbReference type="InterPro" id="IPR017441">
    <property type="entry name" value="Protein_kinase_ATP_BS"/>
</dbReference>
<comment type="catalytic activity">
    <reaction evidence="9">
        <text>L-seryl-[protein] + ATP = O-phospho-L-seryl-[protein] + ADP + H(+)</text>
        <dbReference type="Rhea" id="RHEA:17989"/>
        <dbReference type="Rhea" id="RHEA-COMP:9863"/>
        <dbReference type="Rhea" id="RHEA-COMP:11604"/>
        <dbReference type="ChEBI" id="CHEBI:15378"/>
        <dbReference type="ChEBI" id="CHEBI:29999"/>
        <dbReference type="ChEBI" id="CHEBI:30616"/>
        <dbReference type="ChEBI" id="CHEBI:83421"/>
        <dbReference type="ChEBI" id="CHEBI:456216"/>
        <dbReference type="EC" id="2.7.11.1"/>
    </reaction>
</comment>
<dbReference type="PROSITE" id="PS00107">
    <property type="entry name" value="PROTEIN_KINASE_ATP"/>
    <property type="match status" value="1"/>
</dbReference>
<dbReference type="PROSITE" id="PS00108">
    <property type="entry name" value="PROTEIN_KINASE_ST"/>
    <property type="match status" value="1"/>
</dbReference>
<protein>
    <recommendedName>
        <fullName evidence="2">non-specific serine/threonine protein kinase</fullName>
        <ecNumber evidence="2">2.7.11.1</ecNumber>
    </recommendedName>
</protein>
<dbReference type="GO" id="GO:0004674">
    <property type="term" value="F:protein serine/threonine kinase activity"/>
    <property type="evidence" value="ECO:0007669"/>
    <property type="project" value="UniProtKB-KW"/>
</dbReference>
<evidence type="ECO:0000256" key="1">
    <source>
        <dbReference type="ARBA" id="ARBA00010507"/>
    </source>
</evidence>